<dbReference type="InterPro" id="IPR036291">
    <property type="entry name" value="NAD(P)-bd_dom_sf"/>
</dbReference>
<accession>A0A0S4QM44</accession>
<organism evidence="2 3">
    <name type="scientific">Parafrankia irregularis</name>
    <dbReference type="NCBI Taxonomy" id="795642"/>
    <lineage>
        <taxon>Bacteria</taxon>
        <taxon>Bacillati</taxon>
        <taxon>Actinomycetota</taxon>
        <taxon>Actinomycetes</taxon>
        <taxon>Frankiales</taxon>
        <taxon>Frankiaceae</taxon>
        <taxon>Parafrankia</taxon>
    </lineage>
</organism>
<dbReference type="SUPFAM" id="SSF50129">
    <property type="entry name" value="GroES-like"/>
    <property type="match status" value="1"/>
</dbReference>
<dbReference type="PANTHER" id="PTHR43677">
    <property type="entry name" value="SHORT-CHAIN DEHYDROGENASE/REDUCTASE"/>
    <property type="match status" value="1"/>
</dbReference>
<dbReference type="AlphaFoldDB" id="A0A0S4QM44"/>
<dbReference type="Pfam" id="PF08240">
    <property type="entry name" value="ADH_N"/>
    <property type="match status" value="1"/>
</dbReference>
<dbReference type="InterPro" id="IPR013149">
    <property type="entry name" value="ADH-like_C"/>
</dbReference>
<keyword evidence="3" id="KW-1185">Reference proteome</keyword>
<dbReference type="PANTHER" id="PTHR43677:SF4">
    <property type="entry name" value="QUINONE OXIDOREDUCTASE-LIKE PROTEIN 2"/>
    <property type="match status" value="1"/>
</dbReference>
<dbReference type="InterPro" id="IPR013154">
    <property type="entry name" value="ADH-like_N"/>
</dbReference>
<reference evidence="3" key="1">
    <citation type="submission" date="2015-11" db="EMBL/GenBank/DDBJ databases">
        <authorList>
            <person name="Varghese N."/>
        </authorList>
    </citation>
    <scope>NUCLEOTIDE SEQUENCE [LARGE SCALE GENOMIC DNA]</scope>
    <source>
        <strain evidence="3">DSM 45899</strain>
    </source>
</reference>
<dbReference type="Proteomes" id="UP000198802">
    <property type="component" value="Unassembled WGS sequence"/>
</dbReference>
<gene>
    <name evidence="2" type="ORF">Ga0074812_10869</name>
</gene>
<proteinExistence type="predicted"/>
<dbReference type="CDD" id="cd08241">
    <property type="entry name" value="QOR1"/>
    <property type="match status" value="1"/>
</dbReference>
<feature type="domain" description="Enoyl reductase (ER)" evidence="1">
    <location>
        <begin position="11"/>
        <end position="324"/>
    </location>
</feature>
<name>A0A0S4QM44_9ACTN</name>
<evidence type="ECO:0000313" key="3">
    <source>
        <dbReference type="Proteomes" id="UP000198802"/>
    </source>
</evidence>
<dbReference type="RefSeq" id="WP_091277091.1">
    <property type="nucleotide sequence ID" value="NZ_FAOZ01000008.1"/>
</dbReference>
<dbReference type="GO" id="GO:0016491">
    <property type="term" value="F:oxidoreductase activity"/>
    <property type="evidence" value="ECO:0007669"/>
    <property type="project" value="InterPro"/>
</dbReference>
<dbReference type="SMART" id="SM00829">
    <property type="entry name" value="PKS_ER"/>
    <property type="match status" value="1"/>
</dbReference>
<dbReference type="SUPFAM" id="SSF51735">
    <property type="entry name" value="NAD(P)-binding Rossmann-fold domains"/>
    <property type="match status" value="1"/>
</dbReference>
<evidence type="ECO:0000259" key="1">
    <source>
        <dbReference type="SMART" id="SM00829"/>
    </source>
</evidence>
<dbReference type="EMBL" id="FAOZ01000008">
    <property type="protein sequence ID" value="CUU56541.1"/>
    <property type="molecule type" value="Genomic_DNA"/>
</dbReference>
<protein>
    <submittedName>
        <fullName evidence="2">NADPH2:quinone reductase</fullName>
    </submittedName>
</protein>
<dbReference type="Gene3D" id="3.90.180.10">
    <property type="entry name" value="Medium-chain alcohol dehydrogenases, catalytic domain"/>
    <property type="match status" value="1"/>
</dbReference>
<dbReference type="InterPro" id="IPR020843">
    <property type="entry name" value="ER"/>
</dbReference>
<evidence type="ECO:0000313" key="2">
    <source>
        <dbReference type="EMBL" id="CUU56541.1"/>
    </source>
</evidence>
<dbReference type="InterPro" id="IPR011032">
    <property type="entry name" value="GroES-like_sf"/>
</dbReference>
<dbReference type="Pfam" id="PF00107">
    <property type="entry name" value="ADH_zinc_N"/>
    <property type="match status" value="1"/>
</dbReference>
<dbReference type="InterPro" id="IPR051397">
    <property type="entry name" value="Zn-ADH-like_protein"/>
</dbReference>
<dbReference type="Gene3D" id="3.40.50.720">
    <property type="entry name" value="NAD(P)-binding Rossmann-like Domain"/>
    <property type="match status" value="1"/>
</dbReference>
<sequence length="328" mass="34593">MRALLIPRLDGPEAAVLAEVPEPEGTHPWAGGERLLVEVRAAGVSFPDLLQSRGGYQHGRPAPYVSGGEFSGVVLEAPAGSRLRPGDRVAGLSVFGALAERVLAVPRYTVRLPETLSWEQGAALFLNYATAWFTLLRAAFRDGESVLVHGAAGGVGTATLDLLRGRAAPSIALVSTEVKAAVAIEAGADHAVQVRDGWSTEVRTLTGGRGVDVVVDPVGGDRVVESLRALDVGGRLMVVGFAAGRIPEVRLNRLLLRDLTVMGVAVEPWVERHPRLAGQLIHELETAAAAGRLHPVIGHRLEWARASEALCLLDGRASTGKVVVTVSD</sequence>